<evidence type="ECO:0008006" key="3">
    <source>
        <dbReference type="Google" id="ProtNLM"/>
    </source>
</evidence>
<dbReference type="EMBL" id="RWGY01000030">
    <property type="protein sequence ID" value="TVU16752.1"/>
    <property type="molecule type" value="Genomic_DNA"/>
</dbReference>
<evidence type="ECO:0000313" key="2">
    <source>
        <dbReference type="Proteomes" id="UP000324897"/>
    </source>
</evidence>
<comment type="caution">
    <text evidence="1">The sequence shown here is derived from an EMBL/GenBank/DDBJ whole genome shotgun (WGS) entry which is preliminary data.</text>
</comment>
<dbReference type="Proteomes" id="UP000324897">
    <property type="component" value="Unassembled WGS sequence"/>
</dbReference>
<proteinExistence type="predicted"/>
<dbReference type="OrthoDB" id="1927826at2759"/>
<evidence type="ECO:0000313" key="1">
    <source>
        <dbReference type="EMBL" id="TVU16752.1"/>
    </source>
</evidence>
<reference evidence="1 2" key="1">
    <citation type="journal article" date="2019" name="Sci. Rep.">
        <title>A high-quality genome of Eragrostis curvula grass provides insights into Poaceae evolution and supports new strategies to enhance forage quality.</title>
        <authorList>
            <person name="Carballo J."/>
            <person name="Santos B.A.C.M."/>
            <person name="Zappacosta D."/>
            <person name="Garbus I."/>
            <person name="Selva J.P."/>
            <person name="Gallo C.A."/>
            <person name="Diaz A."/>
            <person name="Albertini E."/>
            <person name="Caccamo M."/>
            <person name="Echenique V."/>
        </authorList>
    </citation>
    <scope>NUCLEOTIDE SEQUENCE [LARGE SCALE GENOMIC DNA]</scope>
    <source>
        <strain evidence="2">cv. Victoria</strain>
        <tissue evidence="1">Leaf</tissue>
    </source>
</reference>
<dbReference type="PANTHER" id="PTHR32278">
    <property type="entry name" value="F-BOX DOMAIN-CONTAINING PROTEIN"/>
    <property type="match status" value="1"/>
</dbReference>
<name>A0A5J9TZA8_9POAL</name>
<dbReference type="Pfam" id="PF14299">
    <property type="entry name" value="PP2"/>
    <property type="match status" value="1"/>
</dbReference>
<accession>A0A5J9TZA8</accession>
<keyword evidence="2" id="KW-1185">Reference proteome</keyword>
<dbReference type="AlphaFoldDB" id="A0A5J9TZA8"/>
<protein>
    <recommendedName>
        <fullName evidence="3">F-box domain-containing protein</fullName>
    </recommendedName>
</protein>
<sequence length="235" mass="26700">MATTPAACEIDRLPEEILLVVISRTSPRDLSPLEFRPSPPPSGNKALFMRLSASPVFLDGGHMRMWLDRESGAKCYMLPPRALHILGGEKLQYWRQIGCRFNQFTVIKNMCLFEICGKIQSKMLSQNSTYYMVFMIDTESRGLRYPAQEASVSIGEMKSTRQVCVGGLEKTHWHTVPANVRRPKRRADNWLELEMGRFYNEDGDDDEVSISLTETRGGNRKNGLILRGIEIGVEK</sequence>
<organism evidence="1 2">
    <name type="scientific">Eragrostis curvula</name>
    <name type="common">weeping love grass</name>
    <dbReference type="NCBI Taxonomy" id="38414"/>
    <lineage>
        <taxon>Eukaryota</taxon>
        <taxon>Viridiplantae</taxon>
        <taxon>Streptophyta</taxon>
        <taxon>Embryophyta</taxon>
        <taxon>Tracheophyta</taxon>
        <taxon>Spermatophyta</taxon>
        <taxon>Magnoliopsida</taxon>
        <taxon>Liliopsida</taxon>
        <taxon>Poales</taxon>
        <taxon>Poaceae</taxon>
        <taxon>PACMAD clade</taxon>
        <taxon>Chloridoideae</taxon>
        <taxon>Eragrostideae</taxon>
        <taxon>Eragrostidinae</taxon>
        <taxon>Eragrostis</taxon>
    </lineage>
</organism>
<dbReference type="InterPro" id="IPR025886">
    <property type="entry name" value="PP2-like"/>
</dbReference>
<gene>
    <name evidence="1" type="ORF">EJB05_36904</name>
</gene>
<dbReference type="Gramene" id="TVU16752">
    <property type="protein sequence ID" value="TVU16752"/>
    <property type="gene ID" value="EJB05_36904"/>
</dbReference>
<dbReference type="PANTHER" id="PTHR32278:SF111">
    <property type="entry name" value="F-BOX PROTEIN PP2-B12-RELATED"/>
    <property type="match status" value="1"/>
</dbReference>